<evidence type="ECO:0000313" key="7">
    <source>
        <dbReference type="EMBL" id="NOU60010.1"/>
    </source>
</evidence>
<dbReference type="PIRSF" id="PIRSF002191">
    <property type="entry name" value="Ribosomal_L19"/>
    <property type="match status" value="1"/>
</dbReference>
<comment type="caution">
    <text evidence="7">The sequence shown here is derived from an EMBL/GenBank/DDBJ whole genome shotgun (WGS) entry which is preliminary data.</text>
</comment>
<dbReference type="PANTHER" id="PTHR15680">
    <property type="entry name" value="RIBOSOMAL PROTEIN L19"/>
    <property type="match status" value="1"/>
</dbReference>
<accession>A0ABX1WV67</accession>
<name>A0ABX1WV67_9BACT</name>
<comment type="function">
    <text evidence="5 6">This protein is located at the 30S-50S ribosomal subunit interface and may play a role in the structure and function of the aminoacyl-tRNA binding site.</text>
</comment>
<dbReference type="NCBIfam" id="TIGR01024">
    <property type="entry name" value="rplS_bact"/>
    <property type="match status" value="1"/>
</dbReference>
<comment type="similarity">
    <text evidence="1 5 6">Belongs to the bacterial ribosomal protein bL19 family.</text>
</comment>
<evidence type="ECO:0000256" key="4">
    <source>
        <dbReference type="ARBA" id="ARBA00035171"/>
    </source>
</evidence>
<dbReference type="Pfam" id="PF01245">
    <property type="entry name" value="Ribosomal_L19"/>
    <property type="match status" value="1"/>
</dbReference>
<gene>
    <name evidence="5" type="primary">rplS</name>
    <name evidence="7" type="ORF">ELS83_09255</name>
</gene>
<sequence length="115" mass="13084">MDLIKVAEEAFNTGVETPDFQAGDTVSVSYKIKEGNKERTQVFRGVVIQIKGSGSTKTFTIRKMSGNVGVERIIPFSSPFIEKIEVNKRGRVRRARIYYLRGLTGKKARIKERRF</sequence>
<protein>
    <recommendedName>
        <fullName evidence="4 5">Large ribosomal subunit protein bL19</fullName>
    </recommendedName>
</protein>
<dbReference type="InterPro" id="IPR018257">
    <property type="entry name" value="Ribosomal_bL19_CS"/>
</dbReference>
<evidence type="ECO:0000256" key="6">
    <source>
        <dbReference type="RuleBase" id="RU000559"/>
    </source>
</evidence>
<dbReference type="RefSeq" id="WP_171595288.1">
    <property type="nucleotide sequence ID" value="NZ_RZNH01000012.1"/>
</dbReference>
<evidence type="ECO:0000256" key="5">
    <source>
        <dbReference type="HAMAP-Rule" id="MF_00402"/>
    </source>
</evidence>
<dbReference type="PROSITE" id="PS01015">
    <property type="entry name" value="RIBOSOMAL_L19"/>
    <property type="match status" value="1"/>
</dbReference>
<dbReference type="GO" id="GO:0005840">
    <property type="term" value="C:ribosome"/>
    <property type="evidence" value="ECO:0007669"/>
    <property type="project" value="UniProtKB-KW"/>
</dbReference>
<proteinExistence type="inferred from homology"/>
<keyword evidence="8" id="KW-1185">Reference proteome</keyword>
<organism evidence="7 8">
    <name type="scientific">Marinifilum caeruleilacunae</name>
    <dbReference type="NCBI Taxonomy" id="2499076"/>
    <lineage>
        <taxon>Bacteria</taxon>
        <taxon>Pseudomonadati</taxon>
        <taxon>Bacteroidota</taxon>
        <taxon>Bacteroidia</taxon>
        <taxon>Marinilabiliales</taxon>
        <taxon>Marinifilaceae</taxon>
    </lineage>
</organism>
<keyword evidence="3 5" id="KW-0687">Ribonucleoprotein</keyword>
<dbReference type="InterPro" id="IPR001857">
    <property type="entry name" value="Ribosomal_bL19"/>
</dbReference>
<dbReference type="HAMAP" id="MF_00402">
    <property type="entry name" value="Ribosomal_bL19"/>
    <property type="match status" value="1"/>
</dbReference>
<keyword evidence="2 5" id="KW-0689">Ribosomal protein</keyword>
<dbReference type="Gene3D" id="2.30.30.790">
    <property type="match status" value="1"/>
</dbReference>
<dbReference type="PRINTS" id="PR00061">
    <property type="entry name" value="RIBOSOMALL19"/>
</dbReference>
<evidence type="ECO:0000256" key="1">
    <source>
        <dbReference type="ARBA" id="ARBA00005781"/>
    </source>
</evidence>
<evidence type="ECO:0000256" key="3">
    <source>
        <dbReference type="ARBA" id="ARBA00023274"/>
    </source>
</evidence>
<evidence type="ECO:0000313" key="8">
    <source>
        <dbReference type="Proteomes" id="UP000732105"/>
    </source>
</evidence>
<dbReference type="SUPFAM" id="SSF50104">
    <property type="entry name" value="Translation proteins SH3-like domain"/>
    <property type="match status" value="1"/>
</dbReference>
<evidence type="ECO:0000256" key="2">
    <source>
        <dbReference type="ARBA" id="ARBA00022980"/>
    </source>
</evidence>
<dbReference type="Proteomes" id="UP000732105">
    <property type="component" value="Unassembled WGS sequence"/>
</dbReference>
<dbReference type="InterPro" id="IPR038657">
    <property type="entry name" value="Ribosomal_bL19_sf"/>
</dbReference>
<dbReference type="InterPro" id="IPR008991">
    <property type="entry name" value="Translation_prot_SH3-like_sf"/>
</dbReference>
<reference evidence="7 8" key="1">
    <citation type="submission" date="2018-12" db="EMBL/GenBank/DDBJ databases">
        <title>Marinifilum JC070 sp. nov., a marine bacterium isolated from Yongle Blue Hole in the South China Sea.</title>
        <authorList>
            <person name="Fu T."/>
        </authorList>
    </citation>
    <scope>NUCLEOTIDE SEQUENCE [LARGE SCALE GENOMIC DNA]</scope>
    <source>
        <strain evidence="7 8">JC070</strain>
    </source>
</reference>
<dbReference type="EMBL" id="RZNH01000012">
    <property type="protein sequence ID" value="NOU60010.1"/>
    <property type="molecule type" value="Genomic_DNA"/>
</dbReference>
<dbReference type="PANTHER" id="PTHR15680:SF9">
    <property type="entry name" value="LARGE RIBOSOMAL SUBUNIT PROTEIN BL19M"/>
    <property type="match status" value="1"/>
</dbReference>